<accession>A0A1Q3FPH6</accession>
<evidence type="ECO:0000256" key="2">
    <source>
        <dbReference type="ARBA" id="ARBA00022729"/>
    </source>
</evidence>
<dbReference type="GO" id="GO:0005615">
    <property type="term" value="C:extracellular space"/>
    <property type="evidence" value="ECO:0007669"/>
    <property type="project" value="TreeGrafter"/>
</dbReference>
<keyword evidence="4" id="KW-0812">Transmembrane</keyword>
<dbReference type="InterPro" id="IPR001611">
    <property type="entry name" value="Leu-rich_rpt"/>
</dbReference>
<keyword evidence="2" id="KW-0732">Signal</keyword>
<evidence type="ECO:0000256" key="1">
    <source>
        <dbReference type="ARBA" id="ARBA00022614"/>
    </source>
</evidence>
<sequence>MCFLNSLSYNPQDHDVIHLFPANLTHVRLGVGVTLFEDFETEHFDAKLYGMMGRPPVLEVFNLWVKTVELPRTVRHADFRKNLVEMLSVEPGEDVPSIAYLNLDNNDLSSIANVRVLINLEVLLLNNNNIKHIDPATMKNLTKLRILDLSRNYIRQFSTEVFPRSLTHLNLYANKLTSLNYVNMYFPSLESLTLERNRIASIDASAMVLAMPKLRVARVGGNPIDPVDFRRCAEQFRRYNVDIGNEVDEEACLSKEQLVEGVCLVRLKERSAVWKVGLSLMVILVLIAMILIVWQVFLGIKNK</sequence>
<protein>
    <submittedName>
        <fullName evidence="5">Putative leucine-rich repeat protein</fullName>
    </submittedName>
</protein>
<keyword evidence="4" id="KW-0472">Membrane</keyword>
<dbReference type="PANTHER" id="PTHR24373:SF370">
    <property type="entry name" value="FISH-LIPS, ISOFORM E"/>
    <property type="match status" value="1"/>
</dbReference>
<name>A0A1Q3FPH6_CULTA</name>
<dbReference type="PANTHER" id="PTHR24373">
    <property type="entry name" value="SLIT RELATED LEUCINE-RICH REPEAT NEURONAL PROTEIN"/>
    <property type="match status" value="1"/>
</dbReference>
<dbReference type="GO" id="GO:0031012">
    <property type="term" value="C:extracellular matrix"/>
    <property type="evidence" value="ECO:0007669"/>
    <property type="project" value="TreeGrafter"/>
</dbReference>
<dbReference type="SMART" id="SM00369">
    <property type="entry name" value="LRR_TYP"/>
    <property type="match status" value="3"/>
</dbReference>
<dbReference type="InterPro" id="IPR003591">
    <property type="entry name" value="Leu-rich_rpt_typical-subtyp"/>
</dbReference>
<dbReference type="Gene3D" id="3.80.10.10">
    <property type="entry name" value="Ribonuclease Inhibitor"/>
    <property type="match status" value="1"/>
</dbReference>
<dbReference type="PROSITE" id="PS51450">
    <property type="entry name" value="LRR"/>
    <property type="match status" value="2"/>
</dbReference>
<dbReference type="InterPro" id="IPR032675">
    <property type="entry name" value="LRR_dom_sf"/>
</dbReference>
<keyword evidence="4" id="KW-1133">Transmembrane helix</keyword>
<organism evidence="5">
    <name type="scientific">Culex tarsalis</name>
    <name type="common">Encephalitis mosquito</name>
    <dbReference type="NCBI Taxonomy" id="7177"/>
    <lineage>
        <taxon>Eukaryota</taxon>
        <taxon>Metazoa</taxon>
        <taxon>Ecdysozoa</taxon>
        <taxon>Arthropoda</taxon>
        <taxon>Hexapoda</taxon>
        <taxon>Insecta</taxon>
        <taxon>Pterygota</taxon>
        <taxon>Neoptera</taxon>
        <taxon>Endopterygota</taxon>
        <taxon>Diptera</taxon>
        <taxon>Nematocera</taxon>
        <taxon>Culicoidea</taxon>
        <taxon>Culicidae</taxon>
        <taxon>Culicinae</taxon>
        <taxon>Culicini</taxon>
        <taxon>Culex</taxon>
        <taxon>Culex</taxon>
    </lineage>
</organism>
<dbReference type="InterPro" id="IPR050328">
    <property type="entry name" value="Dev_Immune_Receptor"/>
</dbReference>
<dbReference type="EMBL" id="GFDL01005633">
    <property type="protein sequence ID" value="JAV29412.1"/>
    <property type="molecule type" value="Transcribed_RNA"/>
</dbReference>
<reference evidence="5" key="1">
    <citation type="submission" date="2017-01" db="EMBL/GenBank/DDBJ databases">
        <title>A deep insight into the sialotranscriptome of adult male and female Cluex tarsalis mosquitoes.</title>
        <authorList>
            <person name="Ribeiro J.M."/>
            <person name="Moreira F."/>
            <person name="Bernard K.A."/>
            <person name="Calvo E."/>
        </authorList>
    </citation>
    <scope>NUCLEOTIDE SEQUENCE</scope>
    <source>
        <strain evidence="5">Kern County</strain>
        <tissue evidence="5">Salivary glands</tissue>
    </source>
</reference>
<dbReference type="AlphaFoldDB" id="A0A1Q3FPH6"/>
<evidence type="ECO:0000256" key="3">
    <source>
        <dbReference type="ARBA" id="ARBA00022737"/>
    </source>
</evidence>
<dbReference type="SUPFAM" id="SSF52058">
    <property type="entry name" value="L domain-like"/>
    <property type="match status" value="1"/>
</dbReference>
<keyword evidence="1" id="KW-0433">Leucine-rich repeat</keyword>
<keyword evidence="3" id="KW-0677">Repeat</keyword>
<dbReference type="Pfam" id="PF13855">
    <property type="entry name" value="LRR_8"/>
    <property type="match status" value="1"/>
</dbReference>
<feature type="transmembrane region" description="Helical" evidence="4">
    <location>
        <begin position="276"/>
        <end position="297"/>
    </location>
</feature>
<proteinExistence type="predicted"/>
<evidence type="ECO:0000313" key="5">
    <source>
        <dbReference type="EMBL" id="JAV29412.1"/>
    </source>
</evidence>
<evidence type="ECO:0000256" key="4">
    <source>
        <dbReference type="SAM" id="Phobius"/>
    </source>
</evidence>